<reference evidence="4" key="1">
    <citation type="submission" date="2014-12" db="EMBL/GenBank/DDBJ databases">
        <title>Genome Sequence of Valsa Canker Pathogens Uncovers a Specific Adaption of Colonization on Woody Bark.</title>
        <authorList>
            <person name="Yin Z."/>
            <person name="Liu H."/>
            <person name="Gao X."/>
            <person name="Li Z."/>
            <person name="Song N."/>
            <person name="Ke X."/>
            <person name="Dai Q."/>
            <person name="Wu Y."/>
            <person name="Sun Y."/>
            <person name="Xu J.-R."/>
            <person name="Kang Z.K."/>
            <person name="Wang L."/>
            <person name="Huang L."/>
        </authorList>
    </citation>
    <scope>NUCLEOTIDE SEQUENCE [LARGE SCALE GENOMIC DNA]</scope>
    <source>
        <strain evidence="4">03-8</strain>
    </source>
</reference>
<dbReference type="OrthoDB" id="2349068at2759"/>
<evidence type="ECO:0000256" key="2">
    <source>
        <dbReference type="ARBA" id="ARBA00022643"/>
    </source>
</evidence>
<proteinExistence type="predicted"/>
<dbReference type="Proteomes" id="UP000078559">
    <property type="component" value="Chromosome 12"/>
</dbReference>
<dbReference type="AlphaFoldDB" id="A0A194WD13"/>
<name>A0A194WD13_CYTMA</name>
<evidence type="ECO:0000313" key="4">
    <source>
        <dbReference type="EMBL" id="KUI74242.1"/>
    </source>
</evidence>
<sequence length="406" mass="43158">MAPERPQPSNKLQQLFPNTKLPVIISAPMLAVSNGTLAAQVSKAGGFGTVQGGYDLSPGSAHLASLEEDLKTARAALGLTEMTLTPAPVGVGFITYHESVRRFRETALPILEKYLPQAVWLFAPDPDAAGGRAHPGIIEVLHEHGIKVFVQVGTVAAAREAARDGADIIVAQGADAGGHQFAAAAGVVSLVPEVRAMLDEEFGGREIALVAAGGIADPSAVVAAIALGADGVVMGTKVHDLMFIVKFIVAKESSAPEYRRKAILEGKDGGNTTVKTWEYRPNETDPGRTTFHDDILGTSVWPKTYDGRAILTDSYRDHAAGLSLEENRAKFGAAKDAGDDSRQVTWSGTGVGLVKDAIPAADIVRNTQEAAKQRLQALRFAFDDEGKDPKEKSWIKDLGHTLYKHK</sequence>
<evidence type="ECO:0000256" key="3">
    <source>
        <dbReference type="ARBA" id="ARBA00023002"/>
    </source>
</evidence>
<dbReference type="Gene3D" id="3.20.20.70">
    <property type="entry name" value="Aldolase class I"/>
    <property type="match status" value="1"/>
</dbReference>
<dbReference type="SUPFAM" id="SSF51412">
    <property type="entry name" value="Inosine monophosphate dehydrogenase (IMPDH)"/>
    <property type="match status" value="1"/>
</dbReference>
<dbReference type="PANTHER" id="PTHR32332:SF20">
    <property type="entry name" value="2-NITROPROPANE DIOXYGENASE-LIKE PROTEIN"/>
    <property type="match status" value="1"/>
</dbReference>
<accession>A0A194WD13</accession>
<keyword evidence="2" id="KW-0288">FMN</keyword>
<evidence type="ECO:0000256" key="1">
    <source>
        <dbReference type="ARBA" id="ARBA00022630"/>
    </source>
</evidence>
<dbReference type="EMBL" id="CM003109">
    <property type="protein sequence ID" value="KUI74242.1"/>
    <property type="molecule type" value="Genomic_DNA"/>
</dbReference>
<dbReference type="GO" id="GO:0018580">
    <property type="term" value="F:nitronate monooxygenase activity"/>
    <property type="evidence" value="ECO:0007669"/>
    <property type="project" value="InterPro"/>
</dbReference>
<dbReference type="CDD" id="cd04730">
    <property type="entry name" value="NPD_like"/>
    <property type="match status" value="1"/>
</dbReference>
<evidence type="ECO:0000313" key="5">
    <source>
        <dbReference type="Proteomes" id="UP000078559"/>
    </source>
</evidence>
<dbReference type="Pfam" id="PF03060">
    <property type="entry name" value="NMO"/>
    <property type="match status" value="1"/>
</dbReference>
<keyword evidence="3" id="KW-0560">Oxidoreductase</keyword>
<organism evidence="4 5">
    <name type="scientific">Cytospora mali</name>
    <name type="common">Apple Valsa canker fungus</name>
    <name type="synonym">Valsa mali</name>
    <dbReference type="NCBI Taxonomy" id="578113"/>
    <lineage>
        <taxon>Eukaryota</taxon>
        <taxon>Fungi</taxon>
        <taxon>Dikarya</taxon>
        <taxon>Ascomycota</taxon>
        <taxon>Pezizomycotina</taxon>
        <taxon>Sordariomycetes</taxon>
        <taxon>Sordariomycetidae</taxon>
        <taxon>Diaporthales</taxon>
        <taxon>Cytosporaceae</taxon>
        <taxon>Cytospora</taxon>
    </lineage>
</organism>
<dbReference type="InterPro" id="IPR013785">
    <property type="entry name" value="Aldolase_TIM"/>
</dbReference>
<dbReference type="SMR" id="A0A194WD13"/>
<keyword evidence="1" id="KW-0285">Flavoprotein</keyword>
<keyword evidence="4" id="KW-0503">Monooxygenase</keyword>
<protein>
    <submittedName>
        <fullName evidence="4">Nitronate monooxygenase</fullName>
    </submittedName>
</protein>
<dbReference type="InterPro" id="IPR004136">
    <property type="entry name" value="NMO"/>
</dbReference>
<gene>
    <name evidence="4" type="ORF">VM1G_09755</name>
</gene>
<dbReference type="PANTHER" id="PTHR32332">
    <property type="entry name" value="2-NITROPROPANE DIOXYGENASE"/>
    <property type="match status" value="1"/>
</dbReference>
<keyword evidence="5" id="KW-1185">Reference proteome</keyword>